<protein>
    <recommendedName>
        <fullName evidence="6">DUF4410 domain-containing protein</fullName>
    </recommendedName>
</protein>
<evidence type="ECO:0000313" key="2">
    <source>
        <dbReference type="EMBL" id="KGJ05887.1"/>
    </source>
</evidence>
<dbReference type="PROSITE" id="PS51257">
    <property type="entry name" value="PROKAR_LIPOPROTEIN"/>
    <property type="match status" value="1"/>
</dbReference>
<dbReference type="EMBL" id="JRKN01000004">
    <property type="protein sequence ID" value="KGJ05887.1"/>
    <property type="molecule type" value="Genomic_DNA"/>
</dbReference>
<dbReference type="AlphaFoldDB" id="A0A099F6Z2"/>
<feature type="signal peptide" evidence="1">
    <location>
        <begin position="1"/>
        <end position="18"/>
    </location>
</feature>
<proteinExistence type="predicted"/>
<accession>A0A099F6Z2</accession>
<organism evidence="2 4">
    <name type="scientific">Paracoccus halophilus</name>
    <dbReference type="NCBI Taxonomy" id="376733"/>
    <lineage>
        <taxon>Bacteria</taxon>
        <taxon>Pseudomonadati</taxon>
        <taxon>Pseudomonadota</taxon>
        <taxon>Alphaproteobacteria</taxon>
        <taxon>Rhodobacterales</taxon>
        <taxon>Paracoccaceae</taxon>
        <taxon>Paracoccus</taxon>
    </lineage>
</organism>
<feature type="chain" id="PRO_5010409450" description="DUF4410 domain-containing protein" evidence="1">
    <location>
        <begin position="19"/>
        <end position="192"/>
    </location>
</feature>
<keyword evidence="1" id="KW-0732">Signal</keyword>
<dbReference type="EMBL" id="FOJO01000038">
    <property type="protein sequence ID" value="SFA61656.1"/>
    <property type="molecule type" value="Genomic_DNA"/>
</dbReference>
<dbReference type="Proteomes" id="UP000182312">
    <property type="component" value="Unassembled WGS sequence"/>
</dbReference>
<evidence type="ECO:0000256" key="1">
    <source>
        <dbReference type="SAM" id="SignalP"/>
    </source>
</evidence>
<reference evidence="2 4" key="1">
    <citation type="submission" date="2014-09" db="EMBL/GenBank/DDBJ databases">
        <authorList>
            <person name="McGinnis J.M."/>
            <person name="Wolfgang W.J."/>
        </authorList>
    </citation>
    <scope>NUCLEOTIDE SEQUENCE [LARGE SCALE GENOMIC DNA]</scope>
    <source>
        <strain evidence="2 4">JCM 14014</strain>
    </source>
</reference>
<evidence type="ECO:0000313" key="4">
    <source>
        <dbReference type="Proteomes" id="UP000029846"/>
    </source>
</evidence>
<sequence length="192" mass="19802">MKRHTKLLAALAVGAALAGCAGSAPDKAALTAEQTQLYTAQRADIDVSAVAEGSRGRKVSAEEIKAALESRSNLVKWRGGRTEAVVSIKVTSVNILSAGQSMMLGGESVMLGTVALLDARSGEPIVAPIEISSGGGGYYAGGIIGVMSLEDKNTELEQLAQQFMTRARLALTGPTTTAQTNIQEAKDGKGKV</sequence>
<evidence type="ECO:0008006" key="6">
    <source>
        <dbReference type="Google" id="ProtNLM"/>
    </source>
</evidence>
<evidence type="ECO:0000313" key="3">
    <source>
        <dbReference type="EMBL" id="SFA61656.1"/>
    </source>
</evidence>
<reference evidence="3 5" key="3">
    <citation type="submission" date="2016-10" db="EMBL/GenBank/DDBJ databases">
        <authorList>
            <person name="de Groot N.N."/>
        </authorList>
    </citation>
    <scope>NUCLEOTIDE SEQUENCE [LARGE SCALE GENOMIC DNA]</scope>
    <source>
        <strain evidence="3 5">CGMCC 1.6117</strain>
    </source>
</reference>
<gene>
    <name evidence="2" type="ORF">IT41_04245</name>
    <name evidence="3" type="ORF">SAMN04487972_13819</name>
</gene>
<dbReference type="STRING" id="376733.SAMN04487972_13819"/>
<name>A0A099F6Z2_9RHOB</name>
<evidence type="ECO:0000313" key="5">
    <source>
        <dbReference type="Proteomes" id="UP000182312"/>
    </source>
</evidence>
<reference evidence="2 4" key="2">
    <citation type="submission" date="2014-10" db="EMBL/GenBank/DDBJ databases">
        <title>Paracoccus sanguinis sp. nov., isolated from clinical specimens of New York State patients.</title>
        <authorList>
            <person name="Mingle L.A."/>
            <person name="Cole J.A."/>
            <person name="Lapierre P."/>
            <person name="Musser K.A."/>
        </authorList>
    </citation>
    <scope>NUCLEOTIDE SEQUENCE [LARGE SCALE GENOMIC DNA]</scope>
    <source>
        <strain evidence="2 4">JCM 14014</strain>
    </source>
</reference>
<keyword evidence="4" id="KW-1185">Reference proteome</keyword>
<dbReference type="Proteomes" id="UP000029846">
    <property type="component" value="Unassembled WGS sequence"/>
</dbReference>